<protein>
    <submittedName>
        <fullName evidence="1">Uncharacterized protein</fullName>
    </submittedName>
</protein>
<name>A0ACB7S736_HYAAI</name>
<proteinExistence type="predicted"/>
<organism evidence="1 2">
    <name type="scientific">Hyalomma asiaticum</name>
    <name type="common">Tick</name>
    <dbReference type="NCBI Taxonomy" id="266040"/>
    <lineage>
        <taxon>Eukaryota</taxon>
        <taxon>Metazoa</taxon>
        <taxon>Ecdysozoa</taxon>
        <taxon>Arthropoda</taxon>
        <taxon>Chelicerata</taxon>
        <taxon>Arachnida</taxon>
        <taxon>Acari</taxon>
        <taxon>Parasitiformes</taxon>
        <taxon>Ixodida</taxon>
        <taxon>Ixodoidea</taxon>
        <taxon>Ixodidae</taxon>
        <taxon>Hyalomminae</taxon>
        <taxon>Hyalomma</taxon>
    </lineage>
</organism>
<evidence type="ECO:0000313" key="2">
    <source>
        <dbReference type="Proteomes" id="UP000821845"/>
    </source>
</evidence>
<dbReference type="Proteomes" id="UP000821845">
    <property type="component" value="Chromosome 6"/>
</dbReference>
<sequence>METTVHDDPGPSTSSNDPGPSTSSSDPGPSTRNDDCQDIECPKEGTPVKLNGVRKAGPYLLGPKLGTSPVCSITQCLAKKEGTDDFYTIKVLIIRSPEEETQEDRQGKMLLHTEYSLLSMLHNQDGVVHHHGIFKDRAWEMRETADGLVYTGRQQQRLCLVLDCLCRHDFGTATADLVNLQHYVIREKRLQEREALFIFQDIVRIVTALHKLNIVHRDLKLGNMVFDKRKRKVTITNFCLGKHLINENDLLKDQRGSPAYISPDVLSGKPYLGKPSDMWALGVVLFTMLYGQFPFYDSNPQELFRKIKAAEFTLPKLFSDGHENTRMVIHKLLVLNPKQRMKADEVLESVGRHVGHVVRFISLKSSPPREVRQRRQSPSFSNLAELQHPSGSNVGDFIFGTRLSIRYAPYTRKPLIVSPVTKRRQPGVLSIQRVHEDARPLTAIESMHYQSMLRQTASSSSSSSSS</sequence>
<comment type="caution">
    <text evidence="1">The sequence shown here is derived from an EMBL/GenBank/DDBJ whole genome shotgun (WGS) entry which is preliminary data.</text>
</comment>
<evidence type="ECO:0000313" key="1">
    <source>
        <dbReference type="EMBL" id="KAH6928987.1"/>
    </source>
</evidence>
<dbReference type="EMBL" id="CM023486">
    <property type="protein sequence ID" value="KAH6928987.1"/>
    <property type="molecule type" value="Genomic_DNA"/>
</dbReference>
<reference evidence="1" key="1">
    <citation type="submission" date="2020-05" db="EMBL/GenBank/DDBJ databases">
        <title>Large-scale comparative analyses of tick genomes elucidate their genetic diversity and vector capacities.</title>
        <authorList>
            <person name="Jia N."/>
            <person name="Wang J."/>
            <person name="Shi W."/>
            <person name="Du L."/>
            <person name="Sun Y."/>
            <person name="Zhan W."/>
            <person name="Jiang J."/>
            <person name="Wang Q."/>
            <person name="Zhang B."/>
            <person name="Ji P."/>
            <person name="Sakyi L.B."/>
            <person name="Cui X."/>
            <person name="Yuan T."/>
            <person name="Jiang B."/>
            <person name="Yang W."/>
            <person name="Lam T.T.-Y."/>
            <person name="Chang Q."/>
            <person name="Ding S."/>
            <person name="Wang X."/>
            <person name="Zhu J."/>
            <person name="Ruan X."/>
            <person name="Zhao L."/>
            <person name="Wei J."/>
            <person name="Que T."/>
            <person name="Du C."/>
            <person name="Cheng J."/>
            <person name="Dai P."/>
            <person name="Han X."/>
            <person name="Huang E."/>
            <person name="Gao Y."/>
            <person name="Liu J."/>
            <person name="Shao H."/>
            <person name="Ye R."/>
            <person name="Li L."/>
            <person name="Wei W."/>
            <person name="Wang X."/>
            <person name="Wang C."/>
            <person name="Yang T."/>
            <person name="Huo Q."/>
            <person name="Li W."/>
            <person name="Guo W."/>
            <person name="Chen H."/>
            <person name="Zhou L."/>
            <person name="Ni X."/>
            <person name="Tian J."/>
            <person name="Zhou Y."/>
            <person name="Sheng Y."/>
            <person name="Liu T."/>
            <person name="Pan Y."/>
            <person name="Xia L."/>
            <person name="Li J."/>
            <person name="Zhao F."/>
            <person name="Cao W."/>
        </authorList>
    </citation>
    <scope>NUCLEOTIDE SEQUENCE</scope>
    <source>
        <strain evidence="1">Hyas-2018</strain>
    </source>
</reference>
<keyword evidence="2" id="KW-1185">Reference proteome</keyword>
<gene>
    <name evidence="1" type="ORF">HPB50_022364</name>
</gene>
<accession>A0ACB7S736</accession>